<dbReference type="InterPro" id="IPR013264">
    <property type="entry name" value="DNAG_N"/>
</dbReference>
<keyword evidence="9" id="KW-0460">Magnesium</keyword>
<dbReference type="GO" id="GO:0000428">
    <property type="term" value="C:DNA-directed RNA polymerase complex"/>
    <property type="evidence" value="ECO:0007669"/>
    <property type="project" value="UniProtKB-KW"/>
</dbReference>
<dbReference type="InterPro" id="IPR050219">
    <property type="entry name" value="DnaG_primase"/>
</dbReference>
<evidence type="ECO:0000256" key="15">
    <source>
        <dbReference type="SAM" id="Coils"/>
    </source>
</evidence>
<evidence type="ECO:0000256" key="3">
    <source>
        <dbReference type="ARBA" id="ARBA00022679"/>
    </source>
</evidence>
<sequence length="635" mass="69155">MNTRMGEEVRERVRDATDIVQLIGERVALRRAGRSYKGLCPFHTEKTPSFTVTPDRQIWHCFGCSKGGDVFAFLMELDKLTFPEALRVLADRAGIDLPKQERGPGDEIFEKIYQANALARDFFHASLGLGASGAPGGTTHAGAAKARAYLASRGFEEPWISRFEVGWAPEGWDGLLNALTKLLPAQVMEQAGLIVRRGDGTGHYDRFRNRILFPIAAASGKIAGFGARAIAEADEPKYLNSPETPVFRKGRLLYGLPVARPGMRETGEVIVAEGYLDVMRLHACGFTNAVSTCGTALTIDQAKLLARLQISVLLLYDGDDAGVRAAERALDPLFEAGLNVRLLLLPRGEDPDSYLRAQGPGALRERLETALDVPAFLAGASAPEKGDPGVEARVRRLVGLLGRIEDPIRRRLILRRGADVFGLEEAVLLEAVQGRGRGKKGAKTQALVTPGPAAGPVSGTTGEKSVDGGRAAGVSGASEATTAPSDPVERELAGRVLTEEGAFLEVVAQGGATCFNSTALQELLRPWFDMGRRPLDEELRELMAQSALTRVLIAELFPDPEKALEASRREARELVYRLEERRLRVRRQEIREELIRAEQEGDDPLRAGLSAEWDRINAKLSDLASKVDMRRSQAA</sequence>
<dbReference type="PANTHER" id="PTHR30313:SF2">
    <property type="entry name" value="DNA PRIMASE"/>
    <property type="match status" value="1"/>
</dbReference>
<keyword evidence="8 12" id="KW-0862">Zinc</keyword>
<gene>
    <name evidence="12" type="primary">dnaG</name>
    <name evidence="18" type="ORF">E6K71_05845</name>
</gene>
<dbReference type="PROSITE" id="PS50880">
    <property type="entry name" value="TOPRIM"/>
    <property type="match status" value="1"/>
</dbReference>
<dbReference type="HAMAP" id="MF_00974">
    <property type="entry name" value="DNA_primase_DnaG"/>
    <property type="match status" value="1"/>
</dbReference>
<dbReference type="GO" id="GO:0005737">
    <property type="term" value="C:cytoplasm"/>
    <property type="evidence" value="ECO:0007669"/>
    <property type="project" value="TreeGrafter"/>
</dbReference>
<evidence type="ECO:0000256" key="5">
    <source>
        <dbReference type="ARBA" id="ARBA00022705"/>
    </source>
</evidence>
<evidence type="ECO:0000256" key="1">
    <source>
        <dbReference type="ARBA" id="ARBA00022478"/>
    </source>
</evidence>
<dbReference type="Gene3D" id="3.90.980.10">
    <property type="entry name" value="DNA primase, catalytic core, N-terminal domain"/>
    <property type="match status" value="1"/>
</dbReference>
<evidence type="ECO:0000256" key="4">
    <source>
        <dbReference type="ARBA" id="ARBA00022695"/>
    </source>
</evidence>
<dbReference type="InterPro" id="IPR030846">
    <property type="entry name" value="DnaG_bac"/>
</dbReference>
<evidence type="ECO:0000256" key="13">
    <source>
        <dbReference type="PIRNR" id="PIRNR002811"/>
    </source>
</evidence>
<feature type="zinc finger region" description="CHC2-type" evidence="12 14">
    <location>
        <begin position="40"/>
        <end position="64"/>
    </location>
</feature>
<keyword evidence="3 12" id="KW-0808">Transferase</keyword>
<evidence type="ECO:0000256" key="6">
    <source>
        <dbReference type="ARBA" id="ARBA00022723"/>
    </source>
</evidence>
<keyword evidence="2 12" id="KW-0639">Primosome</keyword>
<dbReference type="AlphaFoldDB" id="A0A538SCN7"/>
<organism evidence="18 19">
    <name type="scientific">Eiseniibacteriota bacterium</name>
    <dbReference type="NCBI Taxonomy" id="2212470"/>
    <lineage>
        <taxon>Bacteria</taxon>
        <taxon>Candidatus Eiseniibacteriota</taxon>
    </lineage>
</organism>
<dbReference type="SUPFAM" id="SSF57783">
    <property type="entry name" value="Zinc beta-ribbon"/>
    <property type="match status" value="1"/>
</dbReference>
<evidence type="ECO:0000256" key="12">
    <source>
        <dbReference type="HAMAP-Rule" id="MF_00974"/>
    </source>
</evidence>
<dbReference type="EMBL" id="VBOR01000061">
    <property type="protein sequence ID" value="TMQ49129.1"/>
    <property type="molecule type" value="Genomic_DNA"/>
</dbReference>
<accession>A0A538SCN7</accession>
<comment type="similarity">
    <text evidence="12 13">Belongs to the DnaG primase family.</text>
</comment>
<dbReference type="InterPro" id="IPR006295">
    <property type="entry name" value="DNA_primase_DnaG"/>
</dbReference>
<evidence type="ECO:0000313" key="18">
    <source>
        <dbReference type="EMBL" id="TMQ49129.1"/>
    </source>
</evidence>
<dbReference type="Pfam" id="PF01807">
    <property type="entry name" value="Zn_ribbon_DnaG"/>
    <property type="match status" value="1"/>
</dbReference>
<dbReference type="FunFam" id="3.90.580.10:FF:000001">
    <property type="entry name" value="DNA primase"/>
    <property type="match status" value="1"/>
</dbReference>
<keyword evidence="5 12" id="KW-0235">DNA replication</keyword>
<dbReference type="NCBIfam" id="TIGR01391">
    <property type="entry name" value="dnaG"/>
    <property type="match status" value="1"/>
</dbReference>
<evidence type="ECO:0000256" key="9">
    <source>
        <dbReference type="ARBA" id="ARBA00022842"/>
    </source>
</evidence>
<evidence type="ECO:0000256" key="14">
    <source>
        <dbReference type="PIRSR" id="PIRSR002811-1"/>
    </source>
</evidence>
<comment type="catalytic activity">
    <reaction evidence="12">
        <text>ssDNA + n NTP = ssDNA/pppN(pN)n-1 hybrid + (n-1) diphosphate.</text>
        <dbReference type="EC" id="2.7.7.101"/>
    </reaction>
</comment>
<evidence type="ECO:0000256" key="10">
    <source>
        <dbReference type="ARBA" id="ARBA00023125"/>
    </source>
</evidence>
<comment type="domain">
    <text evidence="12">Contains an N-terminal zinc-binding domain, a central core domain that contains the primase activity, and a C-terminal DnaB-binding domain.</text>
</comment>
<feature type="domain" description="Toprim" evidence="17">
    <location>
        <begin position="267"/>
        <end position="350"/>
    </location>
</feature>
<evidence type="ECO:0000256" key="11">
    <source>
        <dbReference type="ARBA" id="ARBA00023163"/>
    </source>
</evidence>
<dbReference type="Pfam" id="PF13155">
    <property type="entry name" value="Toprim_2"/>
    <property type="match status" value="1"/>
</dbReference>
<feature type="coiled-coil region" evidence="15">
    <location>
        <begin position="561"/>
        <end position="600"/>
    </location>
</feature>
<dbReference type="GO" id="GO:0008270">
    <property type="term" value="F:zinc ion binding"/>
    <property type="evidence" value="ECO:0007669"/>
    <property type="project" value="UniProtKB-UniRule"/>
</dbReference>
<evidence type="ECO:0000313" key="19">
    <source>
        <dbReference type="Proteomes" id="UP000316292"/>
    </source>
</evidence>
<keyword evidence="6 12" id="KW-0479">Metal-binding</keyword>
<dbReference type="SMART" id="SM00493">
    <property type="entry name" value="TOPRIM"/>
    <property type="match status" value="1"/>
</dbReference>
<dbReference type="Gene3D" id="3.40.1360.10">
    <property type="match status" value="1"/>
</dbReference>
<dbReference type="InterPro" id="IPR034151">
    <property type="entry name" value="TOPRIM_DnaG_bac"/>
</dbReference>
<proteinExistence type="inferred from homology"/>
<dbReference type="SMART" id="SM00400">
    <property type="entry name" value="ZnF_CHCC"/>
    <property type="match status" value="1"/>
</dbReference>
<comment type="function">
    <text evidence="12 13">RNA polymerase that catalyzes the synthesis of short RNA molecules used as primers for DNA polymerase during DNA replication.</text>
</comment>
<dbReference type="Pfam" id="PF08275">
    <property type="entry name" value="DNAG_N"/>
    <property type="match status" value="1"/>
</dbReference>
<comment type="caution">
    <text evidence="18">The sequence shown here is derived from an EMBL/GenBank/DDBJ whole genome shotgun (WGS) entry which is preliminary data.</text>
</comment>
<dbReference type="GO" id="GO:1990077">
    <property type="term" value="C:primosome complex"/>
    <property type="evidence" value="ECO:0007669"/>
    <property type="project" value="UniProtKB-KW"/>
</dbReference>
<dbReference type="Gene3D" id="3.90.580.10">
    <property type="entry name" value="Zinc finger, CHC2-type domain"/>
    <property type="match status" value="1"/>
</dbReference>
<feature type="region of interest" description="Disordered" evidence="16">
    <location>
        <begin position="439"/>
        <end position="489"/>
    </location>
</feature>
<keyword evidence="10 12" id="KW-0238">DNA-binding</keyword>
<dbReference type="GO" id="GO:0003677">
    <property type="term" value="F:DNA binding"/>
    <property type="evidence" value="ECO:0007669"/>
    <property type="project" value="UniProtKB-KW"/>
</dbReference>
<dbReference type="InterPro" id="IPR037068">
    <property type="entry name" value="DNA_primase_core_N_sf"/>
</dbReference>
<keyword evidence="11 12" id="KW-0804">Transcription</keyword>
<name>A0A538SCN7_UNCEI</name>
<dbReference type="Proteomes" id="UP000316292">
    <property type="component" value="Unassembled WGS sequence"/>
</dbReference>
<evidence type="ECO:0000256" key="2">
    <source>
        <dbReference type="ARBA" id="ARBA00022515"/>
    </source>
</evidence>
<dbReference type="SUPFAM" id="SSF56731">
    <property type="entry name" value="DNA primase core"/>
    <property type="match status" value="1"/>
</dbReference>
<dbReference type="CDD" id="cd03364">
    <property type="entry name" value="TOPRIM_DnaG_primases"/>
    <property type="match status" value="1"/>
</dbReference>
<dbReference type="InterPro" id="IPR036977">
    <property type="entry name" value="DNA_primase_Znf_CHC2"/>
</dbReference>
<dbReference type="GO" id="GO:0003899">
    <property type="term" value="F:DNA-directed RNA polymerase activity"/>
    <property type="evidence" value="ECO:0007669"/>
    <property type="project" value="UniProtKB-UniRule"/>
</dbReference>
<evidence type="ECO:0000259" key="17">
    <source>
        <dbReference type="PROSITE" id="PS50880"/>
    </source>
</evidence>
<keyword evidence="15" id="KW-0175">Coiled coil</keyword>
<comment type="cofactor">
    <cofactor evidence="12 13 14">
        <name>Zn(2+)</name>
        <dbReference type="ChEBI" id="CHEBI:29105"/>
    </cofactor>
    <text evidence="12 13 14">Binds 1 zinc ion per monomer.</text>
</comment>
<keyword evidence="1 12" id="KW-0240">DNA-directed RNA polymerase</keyword>
<keyword evidence="4 12" id="KW-0548">Nucleotidyltransferase</keyword>
<evidence type="ECO:0000256" key="16">
    <source>
        <dbReference type="SAM" id="MobiDB-lite"/>
    </source>
</evidence>
<protein>
    <recommendedName>
        <fullName evidence="12 13">DNA primase</fullName>
        <ecNumber evidence="12">2.7.7.101</ecNumber>
    </recommendedName>
</protein>
<evidence type="ECO:0000256" key="7">
    <source>
        <dbReference type="ARBA" id="ARBA00022771"/>
    </source>
</evidence>
<dbReference type="PIRSF" id="PIRSF002811">
    <property type="entry name" value="DnaG"/>
    <property type="match status" value="1"/>
</dbReference>
<comment type="subunit">
    <text evidence="12">Monomer. Interacts with DnaB.</text>
</comment>
<keyword evidence="7 12" id="KW-0863">Zinc-finger</keyword>
<dbReference type="InterPro" id="IPR006171">
    <property type="entry name" value="TOPRIM_dom"/>
</dbReference>
<reference evidence="18 19" key="1">
    <citation type="journal article" date="2019" name="Nat. Microbiol.">
        <title>Mediterranean grassland soil C-N compound turnover is dependent on rainfall and depth, and is mediated by genomically divergent microorganisms.</title>
        <authorList>
            <person name="Diamond S."/>
            <person name="Andeer P.F."/>
            <person name="Li Z."/>
            <person name="Crits-Christoph A."/>
            <person name="Burstein D."/>
            <person name="Anantharaman K."/>
            <person name="Lane K.R."/>
            <person name="Thomas B.C."/>
            <person name="Pan C."/>
            <person name="Northen T.R."/>
            <person name="Banfield J.F."/>
        </authorList>
    </citation>
    <scope>NUCLEOTIDE SEQUENCE [LARGE SCALE GENOMIC DNA]</scope>
    <source>
        <strain evidence="18">WS_1</strain>
    </source>
</reference>
<dbReference type="PANTHER" id="PTHR30313">
    <property type="entry name" value="DNA PRIMASE"/>
    <property type="match status" value="1"/>
</dbReference>
<dbReference type="InterPro" id="IPR002694">
    <property type="entry name" value="Znf_CHC2"/>
</dbReference>
<dbReference type="EC" id="2.7.7.101" evidence="12"/>
<dbReference type="GO" id="GO:0006269">
    <property type="term" value="P:DNA replication, synthesis of primer"/>
    <property type="evidence" value="ECO:0007669"/>
    <property type="project" value="UniProtKB-UniRule"/>
</dbReference>
<evidence type="ECO:0000256" key="8">
    <source>
        <dbReference type="ARBA" id="ARBA00022833"/>
    </source>
</evidence>